<protein>
    <submittedName>
        <fullName evidence="2">Uncharacterized protein</fullName>
    </submittedName>
</protein>
<reference evidence="2 3" key="1">
    <citation type="submission" date="2019-03" db="EMBL/GenBank/DDBJ databases">
        <title>Single cell metagenomics reveals metabolic interactions within the superorganism composed of flagellate Streblomastix strix and complex community of Bacteroidetes bacteria on its surface.</title>
        <authorList>
            <person name="Treitli S.C."/>
            <person name="Kolisko M."/>
            <person name="Husnik F."/>
            <person name="Keeling P."/>
            <person name="Hampl V."/>
        </authorList>
    </citation>
    <scope>NUCLEOTIDE SEQUENCE [LARGE SCALE GENOMIC DNA]</scope>
    <source>
        <strain evidence="2">ST1C</strain>
    </source>
</reference>
<feature type="compositionally biased region" description="Polar residues" evidence="1">
    <location>
        <begin position="109"/>
        <end position="120"/>
    </location>
</feature>
<feature type="compositionally biased region" description="Basic and acidic residues" evidence="1">
    <location>
        <begin position="91"/>
        <end position="108"/>
    </location>
</feature>
<dbReference type="Proteomes" id="UP000324800">
    <property type="component" value="Unassembled WGS sequence"/>
</dbReference>
<sequence>MLRSEKRHEVSMQFSHRKRHFQRRICMDQNNHVIYKVVLEQVMGVIIVSIWKAQLRQTTLMRNTVRWKELGQSKNAPKGRNLDEEEQPETTSREDQNFLDRRGEKESSNSKNAYSIQDLQ</sequence>
<proteinExistence type="predicted"/>
<evidence type="ECO:0000313" key="3">
    <source>
        <dbReference type="Proteomes" id="UP000324800"/>
    </source>
</evidence>
<gene>
    <name evidence="2" type="ORF">EZS28_054118</name>
</gene>
<comment type="caution">
    <text evidence="2">The sequence shown here is derived from an EMBL/GenBank/DDBJ whole genome shotgun (WGS) entry which is preliminary data.</text>
</comment>
<name>A0A5J4QUM6_9EUKA</name>
<feature type="non-terminal residue" evidence="2">
    <location>
        <position position="120"/>
    </location>
</feature>
<evidence type="ECO:0000256" key="1">
    <source>
        <dbReference type="SAM" id="MobiDB-lite"/>
    </source>
</evidence>
<dbReference type="EMBL" id="SNRW01044224">
    <property type="protein sequence ID" value="KAA6325035.1"/>
    <property type="molecule type" value="Genomic_DNA"/>
</dbReference>
<feature type="region of interest" description="Disordered" evidence="1">
    <location>
        <begin position="69"/>
        <end position="120"/>
    </location>
</feature>
<organism evidence="2 3">
    <name type="scientific">Streblomastix strix</name>
    <dbReference type="NCBI Taxonomy" id="222440"/>
    <lineage>
        <taxon>Eukaryota</taxon>
        <taxon>Metamonada</taxon>
        <taxon>Preaxostyla</taxon>
        <taxon>Oxymonadida</taxon>
        <taxon>Streblomastigidae</taxon>
        <taxon>Streblomastix</taxon>
    </lineage>
</organism>
<accession>A0A5J4QUM6</accession>
<evidence type="ECO:0000313" key="2">
    <source>
        <dbReference type="EMBL" id="KAA6325035.1"/>
    </source>
</evidence>
<dbReference type="AlphaFoldDB" id="A0A5J4QUM6"/>